<dbReference type="SMART" id="SM00881">
    <property type="entry name" value="CoA_binding"/>
    <property type="match status" value="1"/>
</dbReference>
<reference evidence="8 9" key="1">
    <citation type="submission" date="2021-11" db="EMBL/GenBank/DDBJ databases">
        <title>Whole genome of Geoglobus acetivorans.</title>
        <authorList>
            <person name="Liu D."/>
        </authorList>
    </citation>
    <scope>NUCLEOTIDE SEQUENCE [LARGE SCALE GENOMIC DNA]</scope>
    <source>
        <strain evidence="8 9">SBH6</strain>
    </source>
</reference>
<evidence type="ECO:0000313" key="8">
    <source>
        <dbReference type="EMBL" id="XAT62967.1"/>
    </source>
</evidence>
<dbReference type="SUPFAM" id="SSF51735">
    <property type="entry name" value="NAD(P)-binding Rossmann-fold domains"/>
    <property type="match status" value="1"/>
</dbReference>
<evidence type="ECO:0000256" key="1">
    <source>
        <dbReference type="ARBA" id="ARBA00001619"/>
    </source>
</evidence>
<evidence type="ECO:0000256" key="4">
    <source>
        <dbReference type="ARBA" id="ARBA00022741"/>
    </source>
</evidence>
<keyword evidence="3 8" id="KW-0436">Ligase</keyword>
<dbReference type="GO" id="GO:0016874">
    <property type="term" value="F:ligase activity"/>
    <property type="evidence" value="ECO:0007669"/>
    <property type="project" value="UniProtKB-KW"/>
</dbReference>
<dbReference type="PANTHER" id="PTHR43334">
    <property type="entry name" value="ACETATE--COA LIGASE [ADP-FORMING]"/>
    <property type="match status" value="1"/>
</dbReference>
<dbReference type="InterPro" id="IPR051538">
    <property type="entry name" value="Acyl-CoA_Synth/Transferase"/>
</dbReference>
<keyword evidence="5 6" id="KW-0067">ATP-binding</keyword>
<dbReference type="PROSITE" id="PS50975">
    <property type="entry name" value="ATP_GRASP"/>
    <property type="match status" value="1"/>
</dbReference>
<dbReference type="Pfam" id="PF13607">
    <property type="entry name" value="Succ_CoA_lig"/>
    <property type="match status" value="1"/>
</dbReference>
<name>A0ABZ3H3C2_GEOAI</name>
<dbReference type="Gene3D" id="3.30.1490.20">
    <property type="entry name" value="ATP-grasp fold, A domain"/>
    <property type="match status" value="1"/>
</dbReference>
<evidence type="ECO:0000313" key="9">
    <source>
        <dbReference type="Proteomes" id="UP001492541"/>
    </source>
</evidence>
<comment type="catalytic activity">
    <reaction evidence="1">
        <text>acetate + ATP + CoA = acetyl-CoA + ADP + phosphate</text>
        <dbReference type="Rhea" id="RHEA:15081"/>
        <dbReference type="ChEBI" id="CHEBI:30089"/>
        <dbReference type="ChEBI" id="CHEBI:30616"/>
        <dbReference type="ChEBI" id="CHEBI:43474"/>
        <dbReference type="ChEBI" id="CHEBI:57287"/>
        <dbReference type="ChEBI" id="CHEBI:57288"/>
        <dbReference type="ChEBI" id="CHEBI:456216"/>
        <dbReference type="EC" id="6.2.1.13"/>
    </reaction>
</comment>
<accession>A0ABZ3H3C2</accession>
<dbReference type="Proteomes" id="UP001492541">
    <property type="component" value="Chromosome"/>
</dbReference>
<keyword evidence="9" id="KW-1185">Reference proteome</keyword>
<evidence type="ECO:0000259" key="7">
    <source>
        <dbReference type="PROSITE" id="PS50975"/>
    </source>
</evidence>
<dbReference type="InterPro" id="IPR003781">
    <property type="entry name" value="CoA-bd"/>
</dbReference>
<dbReference type="EMBL" id="CP087714">
    <property type="protein sequence ID" value="XAT62967.1"/>
    <property type="molecule type" value="Genomic_DNA"/>
</dbReference>
<dbReference type="Gene3D" id="3.30.470.20">
    <property type="entry name" value="ATP-grasp fold, B domain"/>
    <property type="match status" value="1"/>
</dbReference>
<dbReference type="InterPro" id="IPR016102">
    <property type="entry name" value="Succinyl-CoA_synth-like"/>
</dbReference>
<protein>
    <recommendedName>
        <fullName evidence="2">acetate--CoA ligase (ADP-forming)</fullName>
        <ecNumber evidence="2">6.2.1.13</ecNumber>
    </recommendedName>
</protein>
<evidence type="ECO:0000256" key="5">
    <source>
        <dbReference type="ARBA" id="ARBA00022840"/>
    </source>
</evidence>
<dbReference type="RefSeq" id="WP_193808130.1">
    <property type="nucleotide sequence ID" value="NZ_CP087714.1"/>
</dbReference>
<feature type="domain" description="ATP-grasp" evidence="7">
    <location>
        <begin position="10"/>
        <end position="231"/>
    </location>
</feature>
<evidence type="ECO:0000256" key="6">
    <source>
        <dbReference type="PROSITE-ProRule" id="PRU00409"/>
    </source>
</evidence>
<dbReference type="InterPro" id="IPR036291">
    <property type="entry name" value="NAD(P)-bd_dom_sf"/>
</dbReference>
<evidence type="ECO:0000256" key="2">
    <source>
        <dbReference type="ARBA" id="ARBA00012957"/>
    </source>
</evidence>
<dbReference type="Pfam" id="PF13380">
    <property type="entry name" value="CoA_binding_2"/>
    <property type="match status" value="1"/>
</dbReference>
<organism evidence="8 9">
    <name type="scientific">Geoglobus acetivorans</name>
    <dbReference type="NCBI Taxonomy" id="565033"/>
    <lineage>
        <taxon>Archaea</taxon>
        <taxon>Methanobacteriati</taxon>
        <taxon>Methanobacteriota</taxon>
        <taxon>Archaeoglobi</taxon>
        <taxon>Archaeoglobales</taxon>
        <taxon>Archaeoglobaceae</taxon>
        <taxon>Geoglobus</taxon>
    </lineage>
</organism>
<dbReference type="PANTHER" id="PTHR43334:SF2">
    <property type="entry name" value="ACETATE--COA LIGASE [ADP-FORMING]"/>
    <property type="match status" value="1"/>
</dbReference>
<dbReference type="InterPro" id="IPR032875">
    <property type="entry name" value="Succ_CoA_lig_flav_dom"/>
</dbReference>
<dbReference type="Pfam" id="PF13549">
    <property type="entry name" value="ATP-grasp_5"/>
    <property type="match status" value="1"/>
</dbReference>
<sequence length="676" mass="74612">MKYIPEHEAKEILENYGIKSSKTVFCVSEDEAVRAARQIGFPVVMKVASRKIVHKSDAGGVILGIDSEEAVREAFRKLMSIDGAEGVTVQETLSGIEFIVGGGENEHFGSYVMFGLGGIFAEVLRDVSYRLAPLSRKDAEEMIREIRGYRVLEGYRGFRADVDSIAELLVNVSRLVEDEEILELDLNPVFASESGCYVADARMVVGKRGDFSYSLEDIGFLFNPESVAVIGASRHVGKPGYNILWNMKQHGFRGKIYPVNPNAKEILGFKCYPSVLDIPDNVDVAIIGVPARIVPRIMRECAEKGIKGVVIVSSGFSEESEEGRELEREVLEIARSAGIRIFGPNTTGVLNTDNGFITTFALLPVVRAGRIGVIAQTGLFLGVMMEMVVSNHPSIGFSKVIGMGNKADVEDYEVLNYLLSDEKTDVVGMYIEGLRNGRAFFDVARNADKPVVVFKSGRTEYGKKAALSHTASMTGDDDIFNAAVKQANMVRVYSFDELFNVSKALSLQPLPKGKNVAVVHYTGSGCVQAADTVYLNNLNLAKLGEKTVRKIRRVTPEWHQVNNPVDIWPMVEYHGSHNAYNTVIEALMTDQNVDSLIVAIFASGFGGLGENYRPDFKWIKSYGKPVYFVIEGRRDIVFELKNEYEINGIPVYPNAITAVEVLGKVTQYALRRSSLQ</sequence>
<dbReference type="Gene3D" id="3.40.50.720">
    <property type="entry name" value="NAD(P)-binding Rossmann-like Domain"/>
    <property type="match status" value="1"/>
</dbReference>
<dbReference type="Gene3D" id="3.40.50.261">
    <property type="entry name" value="Succinyl-CoA synthetase domains"/>
    <property type="match status" value="2"/>
</dbReference>
<dbReference type="GeneID" id="90449385"/>
<dbReference type="InterPro" id="IPR013815">
    <property type="entry name" value="ATP_grasp_subdomain_1"/>
</dbReference>
<dbReference type="SUPFAM" id="SSF56059">
    <property type="entry name" value="Glutathione synthetase ATP-binding domain-like"/>
    <property type="match status" value="1"/>
</dbReference>
<dbReference type="EC" id="6.2.1.13" evidence="2"/>
<keyword evidence="4 6" id="KW-0547">Nucleotide-binding</keyword>
<proteinExistence type="predicted"/>
<gene>
    <name evidence="8" type="ORF">LPQ35_06820</name>
</gene>
<dbReference type="SUPFAM" id="SSF52210">
    <property type="entry name" value="Succinyl-CoA synthetase domains"/>
    <property type="match status" value="2"/>
</dbReference>
<evidence type="ECO:0000256" key="3">
    <source>
        <dbReference type="ARBA" id="ARBA00022598"/>
    </source>
</evidence>
<dbReference type="InterPro" id="IPR011761">
    <property type="entry name" value="ATP-grasp"/>
</dbReference>